<dbReference type="EMBL" id="REGN01000733">
    <property type="protein sequence ID" value="RNA39593.1"/>
    <property type="molecule type" value="Genomic_DNA"/>
</dbReference>
<dbReference type="AlphaFoldDB" id="A0A3M7SUU8"/>
<proteinExistence type="predicted"/>
<keyword evidence="2" id="KW-1185">Reference proteome</keyword>
<protein>
    <submittedName>
        <fullName evidence="1">Uncharacterized protein</fullName>
    </submittedName>
</protein>
<dbReference type="Proteomes" id="UP000276133">
    <property type="component" value="Unassembled WGS sequence"/>
</dbReference>
<reference evidence="1 2" key="1">
    <citation type="journal article" date="2018" name="Sci. Rep.">
        <title>Genomic signatures of local adaptation to the degree of environmental predictability in rotifers.</title>
        <authorList>
            <person name="Franch-Gras L."/>
            <person name="Hahn C."/>
            <person name="Garcia-Roger E.M."/>
            <person name="Carmona M.J."/>
            <person name="Serra M."/>
            <person name="Gomez A."/>
        </authorList>
    </citation>
    <scope>NUCLEOTIDE SEQUENCE [LARGE SCALE GENOMIC DNA]</scope>
    <source>
        <strain evidence="1">HYR1</strain>
    </source>
</reference>
<name>A0A3M7SUU8_BRAPC</name>
<gene>
    <name evidence="1" type="ORF">BpHYR1_051148</name>
</gene>
<accession>A0A3M7SUU8</accession>
<comment type="caution">
    <text evidence="1">The sequence shown here is derived from an EMBL/GenBank/DDBJ whole genome shotgun (WGS) entry which is preliminary data.</text>
</comment>
<sequence length="122" mass="14290">MYFMHFIPYQPIILYDVFSDENIFQLIIDVQIQTKIQQGQLMKFCNLIIFSHYLFWSGESNESEADLFKHSVCTSVCSTLMSSLLDSDIERSEVLRMEFLFIPICSCQEHELIINSRCELSA</sequence>
<evidence type="ECO:0000313" key="2">
    <source>
        <dbReference type="Proteomes" id="UP000276133"/>
    </source>
</evidence>
<organism evidence="1 2">
    <name type="scientific">Brachionus plicatilis</name>
    <name type="common">Marine rotifer</name>
    <name type="synonym">Brachionus muelleri</name>
    <dbReference type="NCBI Taxonomy" id="10195"/>
    <lineage>
        <taxon>Eukaryota</taxon>
        <taxon>Metazoa</taxon>
        <taxon>Spiralia</taxon>
        <taxon>Gnathifera</taxon>
        <taxon>Rotifera</taxon>
        <taxon>Eurotatoria</taxon>
        <taxon>Monogononta</taxon>
        <taxon>Pseudotrocha</taxon>
        <taxon>Ploima</taxon>
        <taxon>Brachionidae</taxon>
        <taxon>Brachionus</taxon>
    </lineage>
</organism>
<evidence type="ECO:0000313" key="1">
    <source>
        <dbReference type="EMBL" id="RNA39593.1"/>
    </source>
</evidence>